<reference evidence="1 2" key="1">
    <citation type="submission" date="2023-08" db="EMBL/GenBank/DDBJ databases">
        <title>Black Yeasts Isolated from many extreme environments.</title>
        <authorList>
            <person name="Coleine C."/>
            <person name="Stajich J.E."/>
            <person name="Selbmann L."/>
        </authorList>
    </citation>
    <scope>NUCLEOTIDE SEQUENCE [LARGE SCALE GENOMIC DNA]</scope>
    <source>
        <strain evidence="1 2">CCFEE 5792</strain>
    </source>
</reference>
<evidence type="ECO:0000313" key="1">
    <source>
        <dbReference type="EMBL" id="KAK5065263.1"/>
    </source>
</evidence>
<dbReference type="Proteomes" id="UP001358417">
    <property type="component" value="Unassembled WGS sequence"/>
</dbReference>
<sequence>MFYYDRVQADAHVPTYDELLAENIRLKNGARRRVPGDPHTAEFDLDVDHNCDMFERYLFETVQQTIVRSDFDSRCILFPVRDSSKILIDYDKTWNSWVHYAVQYPEFDQEHELFWEQFDAGMLDGHAHPSWLALYFAVLAVRIIISYSDERRP</sequence>
<proteinExistence type="predicted"/>
<dbReference type="GeneID" id="89969323"/>
<organism evidence="1 2">
    <name type="scientific">Exophiala bonariae</name>
    <dbReference type="NCBI Taxonomy" id="1690606"/>
    <lineage>
        <taxon>Eukaryota</taxon>
        <taxon>Fungi</taxon>
        <taxon>Dikarya</taxon>
        <taxon>Ascomycota</taxon>
        <taxon>Pezizomycotina</taxon>
        <taxon>Eurotiomycetes</taxon>
        <taxon>Chaetothyriomycetidae</taxon>
        <taxon>Chaetothyriales</taxon>
        <taxon>Herpotrichiellaceae</taxon>
        <taxon>Exophiala</taxon>
    </lineage>
</organism>
<keyword evidence="2" id="KW-1185">Reference proteome</keyword>
<gene>
    <name evidence="1" type="ORF">LTR84_001101</name>
</gene>
<protein>
    <submittedName>
        <fullName evidence="1">Uncharacterized protein</fullName>
    </submittedName>
</protein>
<name>A0AAV9NSV9_9EURO</name>
<accession>A0AAV9NSV9</accession>
<evidence type="ECO:0000313" key="2">
    <source>
        <dbReference type="Proteomes" id="UP001358417"/>
    </source>
</evidence>
<dbReference type="RefSeq" id="XP_064712587.1">
    <property type="nucleotide sequence ID" value="XM_064844727.1"/>
</dbReference>
<dbReference type="EMBL" id="JAVRRD010000001">
    <property type="protein sequence ID" value="KAK5065263.1"/>
    <property type="molecule type" value="Genomic_DNA"/>
</dbReference>
<dbReference type="AlphaFoldDB" id="A0AAV9NSV9"/>
<comment type="caution">
    <text evidence="1">The sequence shown here is derived from an EMBL/GenBank/DDBJ whole genome shotgun (WGS) entry which is preliminary data.</text>
</comment>